<dbReference type="InterPro" id="IPR036663">
    <property type="entry name" value="Fumarylacetoacetase_C_sf"/>
</dbReference>
<keyword evidence="2" id="KW-0479">Metal-binding</keyword>
<dbReference type="PANTHER" id="PTHR42796">
    <property type="entry name" value="FUMARYLACETOACETATE HYDROLASE DOMAIN-CONTAINING PROTEIN 2A-RELATED"/>
    <property type="match status" value="1"/>
</dbReference>
<dbReference type="GO" id="GO:0046872">
    <property type="term" value="F:metal ion binding"/>
    <property type="evidence" value="ECO:0007669"/>
    <property type="project" value="UniProtKB-KW"/>
</dbReference>
<dbReference type="GO" id="GO:0016853">
    <property type="term" value="F:isomerase activity"/>
    <property type="evidence" value="ECO:0007669"/>
    <property type="project" value="UniProtKB-ARBA"/>
</dbReference>
<dbReference type="FunFam" id="3.90.850.10:FF:000002">
    <property type="entry name" value="2-hydroxyhepta-2,4-diene-1,7-dioate isomerase"/>
    <property type="match status" value="1"/>
</dbReference>
<reference evidence="5" key="1">
    <citation type="submission" date="2017-09" db="EMBL/GenBank/DDBJ databases">
        <authorList>
            <person name="Varghese N."/>
            <person name="Submissions S."/>
        </authorList>
    </citation>
    <scope>NUCLEOTIDE SEQUENCE [LARGE SCALE GENOMIC DNA]</scope>
    <source>
        <strain evidence="5">C7</strain>
    </source>
</reference>
<keyword evidence="5" id="KW-1185">Reference proteome</keyword>
<dbReference type="PANTHER" id="PTHR42796:SF4">
    <property type="entry name" value="FUMARYLACETOACETATE HYDROLASE DOMAIN-CONTAINING PROTEIN 2A"/>
    <property type="match status" value="1"/>
</dbReference>
<evidence type="ECO:0000313" key="4">
    <source>
        <dbReference type="EMBL" id="SOH92696.1"/>
    </source>
</evidence>
<protein>
    <submittedName>
        <fullName evidence="4">2-keto-4-pentenoate hydratase/2-oxohepta-3-ene-1,7-dioic acid hydratase (Catechol pathway)</fullName>
    </submittedName>
</protein>
<organism evidence="4 5">
    <name type="scientific">Pontivivens marinum</name>
    <dbReference type="NCBI Taxonomy" id="1690039"/>
    <lineage>
        <taxon>Bacteria</taxon>
        <taxon>Pseudomonadati</taxon>
        <taxon>Pseudomonadota</taxon>
        <taxon>Alphaproteobacteria</taxon>
        <taxon>Rhodobacterales</taxon>
        <taxon>Paracoccaceae</taxon>
        <taxon>Pontivivens</taxon>
    </lineage>
</organism>
<accession>A0A2C9CMT1</accession>
<dbReference type="EMBL" id="OCTN01000001">
    <property type="protein sequence ID" value="SOH92696.1"/>
    <property type="molecule type" value="Genomic_DNA"/>
</dbReference>
<evidence type="ECO:0000313" key="5">
    <source>
        <dbReference type="Proteomes" id="UP000220034"/>
    </source>
</evidence>
<dbReference type="AlphaFoldDB" id="A0A2C9CMT1"/>
<feature type="domain" description="Fumarylacetoacetase-like C-terminal" evidence="3">
    <location>
        <begin position="73"/>
        <end position="277"/>
    </location>
</feature>
<evidence type="ECO:0000256" key="2">
    <source>
        <dbReference type="ARBA" id="ARBA00022723"/>
    </source>
</evidence>
<dbReference type="InterPro" id="IPR051121">
    <property type="entry name" value="FAH"/>
</dbReference>
<proteinExistence type="inferred from homology"/>
<sequence>MKVFNFGLSGQERAGIVDAQGVLRDLSGHIGVIDAATIAAGLPQALASIDIDLLPELPANIRLGPCVLNPPTFYCIGLNYAAHADEAGMAHPSEPLVFSKAASALAGPNDDLILPPDAAKADWEVELGVVIGTHAWQLDEADALSAVAGYCVINDLSERAWQLEGTGQWIKGKSALGFGPIGPWLVTADEVADPADLNLWLDLNGQRLQDSNTSDLIFNIPQIIAHMSRRMALLPGDVIATGTPAGVGMGLKPPRYLRDGDVMELGIAGLGTQRQVVRA</sequence>
<evidence type="ECO:0000256" key="1">
    <source>
        <dbReference type="ARBA" id="ARBA00010211"/>
    </source>
</evidence>
<dbReference type="SUPFAM" id="SSF56529">
    <property type="entry name" value="FAH"/>
    <property type="match status" value="1"/>
</dbReference>
<dbReference type="Proteomes" id="UP000220034">
    <property type="component" value="Unassembled WGS sequence"/>
</dbReference>
<dbReference type="OrthoDB" id="5197601at2"/>
<dbReference type="Pfam" id="PF01557">
    <property type="entry name" value="FAA_hydrolase"/>
    <property type="match status" value="1"/>
</dbReference>
<dbReference type="InterPro" id="IPR011234">
    <property type="entry name" value="Fumarylacetoacetase-like_C"/>
</dbReference>
<dbReference type="RefSeq" id="WP_097928262.1">
    <property type="nucleotide sequence ID" value="NZ_OCTN01000001.1"/>
</dbReference>
<name>A0A2C9CMT1_9RHOB</name>
<dbReference type="Gene3D" id="3.90.850.10">
    <property type="entry name" value="Fumarylacetoacetase-like, C-terminal domain"/>
    <property type="match status" value="1"/>
</dbReference>
<gene>
    <name evidence="4" type="ORF">SAMN06273572_101544</name>
</gene>
<evidence type="ECO:0000259" key="3">
    <source>
        <dbReference type="Pfam" id="PF01557"/>
    </source>
</evidence>
<comment type="similarity">
    <text evidence="1">Belongs to the FAH family.</text>
</comment>
<dbReference type="GO" id="GO:0019752">
    <property type="term" value="P:carboxylic acid metabolic process"/>
    <property type="evidence" value="ECO:0007669"/>
    <property type="project" value="UniProtKB-ARBA"/>
</dbReference>